<comment type="caution">
    <text evidence="2">The sequence shown here is derived from an EMBL/GenBank/DDBJ whole genome shotgun (WGS) entry which is preliminary data.</text>
</comment>
<dbReference type="Proteomes" id="UP000247792">
    <property type="component" value="Unassembled WGS sequence"/>
</dbReference>
<dbReference type="InterPro" id="IPR011990">
    <property type="entry name" value="TPR-like_helical_dom_sf"/>
</dbReference>
<keyword evidence="3" id="KW-1185">Reference proteome</keyword>
<proteinExistence type="predicted"/>
<dbReference type="AlphaFoldDB" id="A0A318J227"/>
<evidence type="ECO:0000313" key="2">
    <source>
        <dbReference type="EMBL" id="PXX42585.1"/>
    </source>
</evidence>
<dbReference type="RefSeq" id="WP_110256122.1">
    <property type="nucleotide sequence ID" value="NZ_QJKB01000005.1"/>
</dbReference>
<dbReference type="EMBL" id="QJKB01000005">
    <property type="protein sequence ID" value="PXX42585.1"/>
    <property type="molecule type" value="Genomic_DNA"/>
</dbReference>
<sequence length="167" mass="18073">MTTLNETWEERLAALWAALDTMPVQDFIAGVDAMAAELPQDDATGLFERGAARDSCGFPQLAIPLYQAALGAGLSGLRRRRANIQMASSLRYLGDPQIAADLLFTEMQASSDELDAAVRGFLALALADLGREREALAISLTALSTYLSRYNRSLARYAQGLVEKSTD</sequence>
<accession>A0A318J227</accession>
<name>A0A318J227_9BURK</name>
<dbReference type="OrthoDB" id="193829at2"/>
<dbReference type="InterPro" id="IPR041656">
    <property type="entry name" value="TPR_5"/>
</dbReference>
<organism evidence="2 3">
    <name type="scientific">Undibacterium pigrum</name>
    <dbReference type="NCBI Taxonomy" id="401470"/>
    <lineage>
        <taxon>Bacteria</taxon>
        <taxon>Pseudomonadati</taxon>
        <taxon>Pseudomonadota</taxon>
        <taxon>Betaproteobacteria</taxon>
        <taxon>Burkholderiales</taxon>
        <taxon>Oxalobacteraceae</taxon>
        <taxon>Undibacterium</taxon>
    </lineage>
</organism>
<reference evidence="2 3" key="1">
    <citation type="submission" date="2018-05" db="EMBL/GenBank/DDBJ databases">
        <title>Genomic Encyclopedia of Type Strains, Phase IV (KMG-IV): sequencing the most valuable type-strain genomes for metagenomic binning, comparative biology and taxonomic classification.</title>
        <authorList>
            <person name="Goeker M."/>
        </authorList>
    </citation>
    <scope>NUCLEOTIDE SEQUENCE [LARGE SCALE GENOMIC DNA]</scope>
    <source>
        <strain evidence="2 3">DSM 19792</strain>
    </source>
</reference>
<dbReference type="Pfam" id="PF12688">
    <property type="entry name" value="TPR_5"/>
    <property type="match status" value="1"/>
</dbReference>
<evidence type="ECO:0000259" key="1">
    <source>
        <dbReference type="Pfam" id="PF12688"/>
    </source>
</evidence>
<gene>
    <name evidence="2" type="ORF">DFR42_105243</name>
</gene>
<dbReference type="SUPFAM" id="SSF48452">
    <property type="entry name" value="TPR-like"/>
    <property type="match status" value="1"/>
</dbReference>
<protein>
    <submittedName>
        <fullName evidence="2">Tetratricopeptide repeat protein</fullName>
    </submittedName>
</protein>
<feature type="domain" description="Tetratrico peptide repeat group 5" evidence="1">
    <location>
        <begin position="46"/>
        <end position="161"/>
    </location>
</feature>
<dbReference type="Gene3D" id="1.25.40.10">
    <property type="entry name" value="Tetratricopeptide repeat domain"/>
    <property type="match status" value="1"/>
</dbReference>
<evidence type="ECO:0000313" key="3">
    <source>
        <dbReference type="Proteomes" id="UP000247792"/>
    </source>
</evidence>